<evidence type="ECO:0000313" key="10">
    <source>
        <dbReference type="Proteomes" id="UP000054107"/>
    </source>
</evidence>
<organism evidence="9 10">
    <name type="scientific">Parasitella parasitica</name>
    <dbReference type="NCBI Taxonomy" id="35722"/>
    <lineage>
        <taxon>Eukaryota</taxon>
        <taxon>Fungi</taxon>
        <taxon>Fungi incertae sedis</taxon>
        <taxon>Mucoromycota</taxon>
        <taxon>Mucoromycotina</taxon>
        <taxon>Mucoromycetes</taxon>
        <taxon>Mucorales</taxon>
        <taxon>Mucorineae</taxon>
        <taxon>Mucoraceae</taxon>
        <taxon>Parasitella</taxon>
    </lineage>
</organism>
<gene>
    <name evidence="9" type="primary">PARPA_13478.1 scaffold 46870</name>
</gene>
<dbReference type="Pfam" id="PF06090">
    <property type="entry name" value="Ins_P5_2-kin"/>
    <property type="match status" value="1"/>
</dbReference>
<dbReference type="GO" id="GO:0032958">
    <property type="term" value="P:inositol phosphate biosynthetic process"/>
    <property type="evidence" value="ECO:0007669"/>
    <property type="project" value="TreeGrafter"/>
</dbReference>
<evidence type="ECO:0000256" key="7">
    <source>
        <dbReference type="ARBA" id="ARBA00022840"/>
    </source>
</evidence>
<keyword evidence="5 8" id="KW-0547">Nucleotide-binding</keyword>
<accession>A0A0B7NKL3</accession>
<evidence type="ECO:0000256" key="3">
    <source>
        <dbReference type="ARBA" id="ARBA00014846"/>
    </source>
</evidence>
<evidence type="ECO:0000256" key="1">
    <source>
        <dbReference type="ARBA" id="ARBA00001774"/>
    </source>
</evidence>
<dbReference type="OrthoDB" id="272370at2759"/>
<keyword evidence="6 8" id="KW-0418">Kinase</keyword>
<evidence type="ECO:0000256" key="8">
    <source>
        <dbReference type="RuleBase" id="RU364126"/>
    </source>
</evidence>
<evidence type="ECO:0000256" key="4">
    <source>
        <dbReference type="ARBA" id="ARBA00022679"/>
    </source>
</evidence>
<sequence length="394" mass="44595">MKYPPLIDEIQANDWVYVGEGNQNLVVRYKGSLSAFARKVMRVVKSNSKAKHIDEQTLLIQKSFVDTIVGPLLGQEYITSMQPVSTSELFLTRLAANVRDDRPSKRLKTEIATSAPVAFIMADLTQIWPESPTLTFELKPKWGFKPSSSDTVTKIKTMYCRYCMHSHLRQIKLNGYCPLDLYSQNPPSLHKALDVLLKKTPIEKTLKVSINGKHISLVNRDPDAEYKSLLNINGQEPLISPILNAILLQDPILLKLKTLQADLDELDVQNILPLYSKLDNVQTDIDSLAKAVDSYKKRKSMNTNTLITDVQRVLEYVLSMTFKDCSILINVVPAKDEAQGDKFVALDNGLIFNYDVKVIDTDLKSLDKIPYWHELDRTIVAYAIETSFSKDRAC</sequence>
<dbReference type="GO" id="GO:0005634">
    <property type="term" value="C:nucleus"/>
    <property type="evidence" value="ECO:0007669"/>
    <property type="project" value="TreeGrafter"/>
</dbReference>
<keyword evidence="10" id="KW-1185">Reference proteome</keyword>
<dbReference type="EMBL" id="LN734014">
    <property type="protein sequence ID" value="CEP19166.1"/>
    <property type="molecule type" value="Genomic_DNA"/>
</dbReference>
<reference evidence="9 10" key="1">
    <citation type="submission" date="2014-09" db="EMBL/GenBank/DDBJ databases">
        <authorList>
            <person name="Ellenberger Sabrina"/>
        </authorList>
    </citation>
    <scope>NUCLEOTIDE SEQUENCE [LARGE SCALE GENOMIC DNA]</scope>
    <source>
        <strain evidence="9 10">CBS 412.66</strain>
    </source>
</reference>
<dbReference type="Proteomes" id="UP000054107">
    <property type="component" value="Unassembled WGS sequence"/>
</dbReference>
<dbReference type="PANTHER" id="PTHR14456:SF2">
    <property type="entry name" value="INOSITOL-PENTAKISPHOSPHATE 2-KINASE"/>
    <property type="match status" value="1"/>
</dbReference>
<keyword evidence="7 8" id="KW-0067">ATP-binding</keyword>
<dbReference type="InterPro" id="IPR043001">
    <property type="entry name" value="IP5_2-K_N_lobe"/>
</dbReference>
<protein>
    <recommendedName>
        <fullName evidence="3 8">Inositol-pentakisphosphate 2-kinase</fullName>
        <ecNumber evidence="2 8">2.7.1.158</ecNumber>
    </recommendedName>
</protein>
<dbReference type="STRING" id="35722.A0A0B7NKL3"/>
<evidence type="ECO:0000313" key="9">
    <source>
        <dbReference type="EMBL" id="CEP19166.1"/>
    </source>
</evidence>
<comment type="function">
    <text evidence="8">Phosphorylates Ins(1,3,4,5,6)P5 at position 2 to form Ins(1,2,3,4,5,6)P6 (InsP6 or phytate).</text>
</comment>
<name>A0A0B7NKL3_9FUNG</name>
<keyword evidence="4 8" id="KW-0808">Transferase</keyword>
<comment type="domain">
    <text evidence="8">The EXKPK motif is conserved in inositol-pentakisphosphate 2-kinases of both family 1 and 2.</text>
</comment>
<comment type="catalytic activity">
    <reaction evidence="1 8">
        <text>1D-myo-inositol 1,3,4,5,6-pentakisphosphate + ATP = 1D-myo-inositol hexakisphosphate + ADP + H(+)</text>
        <dbReference type="Rhea" id="RHEA:20313"/>
        <dbReference type="ChEBI" id="CHEBI:15378"/>
        <dbReference type="ChEBI" id="CHEBI:30616"/>
        <dbReference type="ChEBI" id="CHEBI:57733"/>
        <dbReference type="ChEBI" id="CHEBI:58130"/>
        <dbReference type="ChEBI" id="CHEBI:456216"/>
        <dbReference type="EC" id="2.7.1.158"/>
    </reaction>
</comment>
<evidence type="ECO:0000256" key="2">
    <source>
        <dbReference type="ARBA" id="ARBA00012023"/>
    </source>
</evidence>
<dbReference type="PANTHER" id="PTHR14456">
    <property type="entry name" value="INOSITOL POLYPHOSPHATE KINASE 1"/>
    <property type="match status" value="1"/>
</dbReference>
<dbReference type="GO" id="GO:0005524">
    <property type="term" value="F:ATP binding"/>
    <property type="evidence" value="ECO:0007669"/>
    <property type="project" value="UniProtKB-KW"/>
</dbReference>
<dbReference type="AlphaFoldDB" id="A0A0B7NKL3"/>
<evidence type="ECO:0000256" key="6">
    <source>
        <dbReference type="ARBA" id="ARBA00022777"/>
    </source>
</evidence>
<dbReference type="InterPro" id="IPR009286">
    <property type="entry name" value="Ins_P5_2-kin"/>
</dbReference>
<dbReference type="EC" id="2.7.1.158" evidence="2 8"/>
<dbReference type="GO" id="GO:0035299">
    <property type="term" value="F:inositol-1,3,4,5,6-pentakisphosphate 2-kinase activity"/>
    <property type="evidence" value="ECO:0007669"/>
    <property type="project" value="UniProtKB-EC"/>
</dbReference>
<proteinExistence type="predicted"/>
<dbReference type="Gene3D" id="3.30.200.110">
    <property type="entry name" value="Inositol-pentakisphosphate 2-kinase, N-lobe"/>
    <property type="match status" value="1"/>
</dbReference>
<evidence type="ECO:0000256" key="5">
    <source>
        <dbReference type="ARBA" id="ARBA00022741"/>
    </source>
</evidence>